<dbReference type="Gene3D" id="2.10.60.10">
    <property type="entry name" value="CD59"/>
    <property type="match status" value="1"/>
</dbReference>
<protein>
    <recommendedName>
        <fullName evidence="2">UPAR/Ly6 domain-containing protein</fullName>
    </recommendedName>
</protein>
<dbReference type="AlphaFoldDB" id="A0A5A9NMU1"/>
<keyword evidence="1" id="KW-0732">Signal</keyword>
<dbReference type="Proteomes" id="UP000324632">
    <property type="component" value="Chromosome 16"/>
</dbReference>
<dbReference type="SUPFAM" id="SSF57302">
    <property type="entry name" value="Snake toxin-like"/>
    <property type="match status" value="1"/>
</dbReference>
<feature type="signal peptide" evidence="1">
    <location>
        <begin position="1"/>
        <end position="20"/>
    </location>
</feature>
<name>A0A5A9NMU1_9TELE</name>
<keyword evidence="4" id="KW-1185">Reference proteome</keyword>
<reference evidence="3 4" key="1">
    <citation type="journal article" date="2019" name="Mol. Ecol. Resour.">
        <title>Chromosome-level genome assembly of Triplophysa tibetana, a fish adapted to the harsh high-altitude environment of the Tibetan Plateau.</title>
        <authorList>
            <person name="Yang X."/>
            <person name="Liu H."/>
            <person name="Ma Z."/>
            <person name="Zou Y."/>
            <person name="Zou M."/>
            <person name="Mao Y."/>
            <person name="Li X."/>
            <person name="Wang H."/>
            <person name="Chen T."/>
            <person name="Wang W."/>
            <person name="Yang R."/>
        </authorList>
    </citation>
    <scope>NUCLEOTIDE SEQUENCE [LARGE SCALE GENOMIC DNA]</scope>
    <source>
        <strain evidence="3">TTIB1903HZAU</strain>
        <tissue evidence="3">Muscle</tissue>
    </source>
</reference>
<dbReference type="InterPro" id="IPR045860">
    <property type="entry name" value="Snake_toxin-like_sf"/>
</dbReference>
<proteinExistence type="predicted"/>
<comment type="caution">
    <text evidence="3">The sequence shown here is derived from an EMBL/GenBank/DDBJ whole genome shotgun (WGS) entry which is preliminary data.</text>
</comment>
<accession>A0A5A9NMU1</accession>
<evidence type="ECO:0000313" key="4">
    <source>
        <dbReference type="Proteomes" id="UP000324632"/>
    </source>
</evidence>
<evidence type="ECO:0000256" key="1">
    <source>
        <dbReference type="SAM" id="SignalP"/>
    </source>
</evidence>
<feature type="chain" id="PRO_5022929621" description="UPAR/Ly6 domain-containing protein" evidence="1">
    <location>
        <begin position="21"/>
        <end position="124"/>
    </location>
</feature>
<dbReference type="Pfam" id="PF00021">
    <property type="entry name" value="UPAR_LY6"/>
    <property type="match status" value="1"/>
</dbReference>
<organism evidence="3 4">
    <name type="scientific">Triplophysa tibetana</name>
    <dbReference type="NCBI Taxonomy" id="1572043"/>
    <lineage>
        <taxon>Eukaryota</taxon>
        <taxon>Metazoa</taxon>
        <taxon>Chordata</taxon>
        <taxon>Craniata</taxon>
        <taxon>Vertebrata</taxon>
        <taxon>Euteleostomi</taxon>
        <taxon>Actinopterygii</taxon>
        <taxon>Neopterygii</taxon>
        <taxon>Teleostei</taxon>
        <taxon>Ostariophysi</taxon>
        <taxon>Cypriniformes</taxon>
        <taxon>Nemacheilidae</taxon>
        <taxon>Triplophysa</taxon>
    </lineage>
</organism>
<dbReference type="InterPro" id="IPR016054">
    <property type="entry name" value="LY6_UPA_recep-like"/>
</dbReference>
<sequence>MFVLMLCSCSCCVFVSPAEALKCNTCQVGILGKCFLKSDANCPANGTSCYTAKAEFNVAGFLSLSTSGCTLDCSNTNGTVLGAVYTVTKTCCSTDLCNGASAAHMSVAGAVSAALLATFWSTYM</sequence>
<feature type="domain" description="UPAR/Ly6" evidence="2">
    <location>
        <begin position="20"/>
        <end position="99"/>
    </location>
</feature>
<evidence type="ECO:0000259" key="2">
    <source>
        <dbReference type="Pfam" id="PF00021"/>
    </source>
</evidence>
<dbReference type="EMBL" id="SOYY01000016">
    <property type="protein sequence ID" value="KAA0710768.1"/>
    <property type="molecule type" value="Genomic_DNA"/>
</dbReference>
<gene>
    <name evidence="3" type="ORF">E1301_Tti022959</name>
</gene>
<evidence type="ECO:0000313" key="3">
    <source>
        <dbReference type="EMBL" id="KAA0710768.1"/>
    </source>
</evidence>